<feature type="compositionally biased region" description="Acidic residues" evidence="1">
    <location>
        <begin position="262"/>
        <end position="275"/>
    </location>
</feature>
<gene>
    <name evidence="2" type="ORF">M407DRAFT_246048</name>
</gene>
<feature type="compositionally biased region" description="Pro residues" evidence="1">
    <location>
        <begin position="46"/>
        <end position="56"/>
    </location>
</feature>
<feature type="compositionally biased region" description="Low complexity" evidence="1">
    <location>
        <begin position="31"/>
        <end position="45"/>
    </location>
</feature>
<feature type="region of interest" description="Disordered" evidence="1">
    <location>
        <begin position="1"/>
        <end position="60"/>
    </location>
</feature>
<protein>
    <submittedName>
        <fullName evidence="2">Uncharacterized protein</fullName>
    </submittedName>
</protein>
<reference evidence="2 3" key="1">
    <citation type="submission" date="2014-04" db="EMBL/GenBank/DDBJ databases">
        <authorList>
            <consortium name="DOE Joint Genome Institute"/>
            <person name="Kuo A."/>
            <person name="Girlanda M."/>
            <person name="Perotto S."/>
            <person name="Kohler A."/>
            <person name="Nagy L.G."/>
            <person name="Floudas D."/>
            <person name="Copeland A."/>
            <person name="Barry K.W."/>
            <person name="Cichocki N."/>
            <person name="Veneault-Fourrey C."/>
            <person name="LaButti K."/>
            <person name="Lindquist E.A."/>
            <person name="Lipzen A."/>
            <person name="Lundell T."/>
            <person name="Morin E."/>
            <person name="Murat C."/>
            <person name="Sun H."/>
            <person name="Tunlid A."/>
            <person name="Henrissat B."/>
            <person name="Grigoriev I.V."/>
            <person name="Hibbett D.S."/>
            <person name="Martin F."/>
            <person name="Nordberg H.P."/>
            <person name="Cantor M.N."/>
            <person name="Hua S.X."/>
        </authorList>
    </citation>
    <scope>NUCLEOTIDE SEQUENCE [LARGE SCALE GENOMIC DNA]</scope>
    <source>
        <strain evidence="2 3">MUT 4182</strain>
    </source>
</reference>
<dbReference type="Proteomes" id="UP000054248">
    <property type="component" value="Unassembled WGS sequence"/>
</dbReference>
<proteinExistence type="predicted"/>
<reference evidence="3" key="2">
    <citation type="submission" date="2015-01" db="EMBL/GenBank/DDBJ databases">
        <title>Evolutionary Origins and Diversification of the Mycorrhizal Mutualists.</title>
        <authorList>
            <consortium name="DOE Joint Genome Institute"/>
            <consortium name="Mycorrhizal Genomics Consortium"/>
            <person name="Kohler A."/>
            <person name="Kuo A."/>
            <person name="Nagy L.G."/>
            <person name="Floudas D."/>
            <person name="Copeland A."/>
            <person name="Barry K.W."/>
            <person name="Cichocki N."/>
            <person name="Veneault-Fourrey C."/>
            <person name="LaButti K."/>
            <person name="Lindquist E.A."/>
            <person name="Lipzen A."/>
            <person name="Lundell T."/>
            <person name="Morin E."/>
            <person name="Murat C."/>
            <person name="Riley R."/>
            <person name="Ohm R."/>
            <person name="Sun H."/>
            <person name="Tunlid A."/>
            <person name="Henrissat B."/>
            <person name="Grigoriev I.V."/>
            <person name="Hibbett D.S."/>
            <person name="Martin F."/>
        </authorList>
    </citation>
    <scope>NUCLEOTIDE SEQUENCE [LARGE SCALE GENOMIC DNA]</scope>
    <source>
        <strain evidence="3">MUT 4182</strain>
    </source>
</reference>
<name>A0A0C3Q771_9AGAM</name>
<feature type="compositionally biased region" description="Polar residues" evidence="1">
    <location>
        <begin position="1"/>
        <end position="10"/>
    </location>
</feature>
<organism evidence="2 3">
    <name type="scientific">Tulasnella calospora MUT 4182</name>
    <dbReference type="NCBI Taxonomy" id="1051891"/>
    <lineage>
        <taxon>Eukaryota</taxon>
        <taxon>Fungi</taxon>
        <taxon>Dikarya</taxon>
        <taxon>Basidiomycota</taxon>
        <taxon>Agaricomycotina</taxon>
        <taxon>Agaricomycetes</taxon>
        <taxon>Cantharellales</taxon>
        <taxon>Tulasnellaceae</taxon>
        <taxon>Tulasnella</taxon>
    </lineage>
</organism>
<dbReference type="OrthoDB" id="10353908at2759"/>
<sequence length="275" mass="30282">MPEGTSTLTSRATPLPLAQLAARARSRCRRSASPSISTTAATAAHIPPPSPAPQPHIDPEGFWKRREYEWSWVPESPSSISVKFEIPSIVLHPAPSPAEEQDSDVLGYTQAWTPLQSSLCPVTSVSLLTVPECFVLQSDIPMAQPECSACSESTQHRYRRACHDETGMPAQELAALNVEDQRRRGVHGRMWPTYVGTCVCAEWKAYALACKANEDDLEAQETSEEEDSPASSPGMPCTPLSTPMELEETGDDKPQGPRWMDFDEDEELPSLDDWT</sequence>
<keyword evidence="3" id="KW-1185">Reference proteome</keyword>
<feature type="compositionally biased region" description="Acidic residues" evidence="1">
    <location>
        <begin position="217"/>
        <end position="228"/>
    </location>
</feature>
<accession>A0A0C3Q771</accession>
<evidence type="ECO:0000313" key="2">
    <source>
        <dbReference type="EMBL" id="KIO19816.1"/>
    </source>
</evidence>
<feature type="region of interest" description="Disordered" evidence="1">
    <location>
        <begin position="217"/>
        <end position="275"/>
    </location>
</feature>
<evidence type="ECO:0000313" key="3">
    <source>
        <dbReference type="Proteomes" id="UP000054248"/>
    </source>
</evidence>
<evidence type="ECO:0000256" key="1">
    <source>
        <dbReference type="SAM" id="MobiDB-lite"/>
    </source>
</evidence>
<dbReference type="EMBL" id="KN823201">
    <property type="protein sequence ID" value="KIO19816.1"/>
    <property type="molecule type" value="Genomic_DNA"/>
</dbReference>
<dbReference type="HOGENOM" id="CLU_1012634_0_0_1"/>
<feature type="compositionally biased region" description="Low complexity" evidence="1">
    <location>
        <begin position="11"/>
        <end position="23"/>
    </location>
</feature>
<dbReference type="AlphaFoldDB" id="A0A0C3Q771"/>